<organism evidence="11 12">
    <name type="scientific">Alkanindiges hydrocarboniclasticus</name>
    <dbReference type="NCBI Taxonomy" id="1907941"/>
    <lineage>
        <taxon>Bacteria</taxon>
        <taxon>Pseudomonadati</taxon>
        <taxon>Pseudomonadota</taxon>
        <taxon>Gammaproteobacteria</taxon>
        <taxon>Moraxellales</taxon>
        <taxon>Moraxellaceae</taxon>
        <taxon>Alkanindiges</taxon>
    </lineage>
</organism>
<keyword evidence="6 9" id="KW-1133">Transmembrane helix</keyword>
<dbReference type="NCBIfam" id="TIGR00546">
    <property type="entry name" value="lnt"/>
    <property type="match status" value="1"/>
</dbReference>
<protein>
    <recommendedName>
        <fullName evidence="9">Apolipoprotein N-acyltransferase</fullName>
        <shortName evidence="9">ALP N-acyltransferase</shortName>
        <ecNumber evidence="9">2.3.1.269</ecNumber>
    </recommendedName>
</protein>
<dbReference type="InterPro" id="IPR004563">
    <property type="entry name" value="Apolipo_AcylTrfase"/>
</dbReference>
<feature type="transmembrane region" description="Helical" evidence="9">
    <location>
        <begin position="174"/>
        <end position="195"/>
    </location>
</feature>
<sequence length="523" mass="58519">MRNVFARLNKNKSKTGKKATDPKLPLISAMIFALLAGAMLPLSLSPYEWWWFALISPAIFYVLLNNRTTKQAFWIGQSYGFGLWTVGGFWLYTSIHVYGDTPMPLALGMIAFVGMGMGLFNAIQAALYRRFFGHSPLTFAPLWVFAEWTKTWIFTGFPWLFAGYAFTTYQLDNFAPLAGIYAVSFVVIFMAASLVEVAKGRLLWALPSLLLVAIAVGLGQVQWTIPKKSAPLTVSLIQGNIPQDLKWLTEYQGQTLAIYAGLSQQEWGRDLVVWPESSIPLFQADVQPFINAVSQHAAQSGSAWVTGIPYAELNTYNPVTNSYDEFYNAIMAAGKDSQGLYKKQRLVPFGEYVPLSGTLKWVLPSLKNDVSMTSFSAGSSDQKPLSVKGHRLAAAICYEVAYPNLTRNNARRSDFLVTLSNDAWFTGTDGPWQHLQMVQMRAKENGRWFIRATNTGVTAFINPQGHIERLLKQDVRGVLRGDLPAMQGSTPYMRFGDWPILMLSGLLLLLGWWVKRSSQPLRR</sequence>
<dbReference type="InterPro" id="IPR036526">
    <property type="entry name" value="C-N_Hydrolase_sf"/>
</dbReference>
<evidence type="ECO:0000313" key="12">
    <source>
        <dbReference type="Proteomes" id="UP000192132"/>
    </source>
</evidence>
<dbReference type="Pfam" id="PF20154">
    <property type="entry name" value="LNT_N"/>
    <property type="match status" value="1"/>
</dbReference>
<comment type="caution">
    <text evidence="11">The sequence shown here is derived from an EMBL/GenBank/DDBJ whole genome shotgun (WGS) entry which is preliminary data.</text>
</comment>
<feature type="transmembrane region" description="Helical" evidence="9">
    <location>
        <begin position="140"/>
        <end position="162"/>
    </location>
</feature>
<reference evidence="11 12" key="1">
    <citation type="submission" date="2016-10" db="EMBL/GenBank/DDBJ databases">
        <title>Draft Genome sequence of Alkanindiges sp. strain H1.</title>
        <authorList>
            <person name="Subhash Y."/>
            <person name="Lee S."/>
        </authorList>
    </citation>
    <scope>NUCLEOTIDE SEQUENCE [LARGE SCALE GENOMIC DNA]</scope>
    <source>
        <strain evidence="11 12">H1</strain>
    </source>
</reference>
<evidence type="ECO:0000256" key="6">
    <source>
        <dbReference type="ARBA" id="ARBA00022989"/>
    </source>
</evidence>
<dbReference type="SUPFAM" id="SSF56317">
    <property type="entry name" value="Carbon-nitrogen hydrolase"/>
    <property type="match status" value="1"/>
</dbReference>
<comment type="pathway">
    <text evidence="9">Protein modification; lipoprotein biosynthesis (N-acyl transfer).</text>
</comment>
<evidence type="ECO:0000256" key="3">
    <source>
        <dbReference type="ARBA" id="ARBA00022475"/>
    </source>
</evidence>
<evidence type="ECO:0000256" key="7">
    <source>
        <dbReference type="ARBA" id="ARBA00023136"/>
    </source>
</evidence>
<dbReference type="CDD" id="cd07571">
    <property type="entry name" value="ALP_N-acyl_transferase"/>
    <property type="match status" value="1"/>
</dbReference>
<dbReference type="HAMAP" id="MF_01148">
    <property type="entry name" value="Lnt"/>
    <property type="match status" value="1"/>
</dbReference>
<evidence type="ECO:0000256" key="1">
    <source>
        <dbReference type="ARBA" id="ARBA00004651"/>
    </source>
</evidence>
<evidence type="ECO:0000256" key="5">
    <source>
        <dbReference type="ARBA" id="ARBA00022692"/>
    </source>
</evidence>
<keyword evidence="7 9" id="KW-0472">Membrane</keyword>
<evidence type="ECO:0000313" key="11">
    <source>
        <dbReference type="EMBL" id="ONG38698.1"/>
    </source>
</evidence>
<comment type="similarity">
    <text evidence="2 9">Belongs to the CN hydrolase family. Apolipoprotein N-acyltransferase subfamily.</text>
</comment>
<dbReference type="OrthoDB" id="9804277at2"/>
<comment type="subcellular location">
    <subcellularLocation>
        <location evidence="1 9">Cell membrane</location>
        <topology evidence="1 9">Multi-pass membrane protein</topology>
    </subcellularLocation>
</comment>
<dbReference type="PROSITE" id="PS50263">
    <property type="entry name" value="CN_HYDROLASE"/>
    <property type="match status" value="1"/>
</dbReference>
<accession>A0A1S8CTZ0</accession>
<dbReference type="AlphaFoldDB" id="A0A1S8CTZ0"/>
<proteinExistence type="inferred from homology"/>
<keyword evidence="8 9" id="KW-0012">Acyltransferase</keyword>
<dbReference type="RefSeq" id="WP_076878661.1">
    <property type="nucleotide sequence ID" value="NZ_MLCN01000029.1"/>
</dbReference>
<dbReference type="GO" id="GO:0016410">
    <property type="term" value="F:N-acyltransferase activity"/>
    <property type="evidence" value="ECO:0007669"/>
    <property type="project" value="UniProtKB-UniRule"/>
</dbReference>
<dbReference type="Pfam" id="PF00795">
    <property type="entry name" value="CN_hydrolase"/>
    <property type="match status" value="1"/>
</dbReference>
<keyword evidence="12" id="KW-1185">Reference proteome</keyword>
<dbReference type="UniPathway" id="UPA00666"/>
<dbReference type="GO" id="GO:0042158">
    <property type="term" value="P:lipoprotein biosynthetic process"/>
    <property type="evidence" value="ECO:0007669"/>
    <property type="project" value="UniProtKB-UniRule"/>
</dbReference>
<dbReference type="InterPro" id="IPR045378">
    <property type="entry name" value="LNT_N"/>
</dbReference>
<dbReference type="EMBL" id="MLCN01000029">
    <property type="protein sequence ID" value="ONG38698.1"/>
    <property type="molecule type" value="Genomic_DNA"/>
</dbReference>
<dbReference type="GO" id="GO:0005886">
    <property type="term" value="C:plasma membrane"/>
    <property type="evidence" value="ECO:0007669"/>
    <property type="project" value="UniProtKB-SubCell"/>
</dbReference>
<evidence type="ECO:0000256" key="8">
    <source>
        <dbReference type="ARBA" id="ARBA00023315"/>
    </source>
</evidence>
<feature type="transmembrane region" description="Helical" evidence="9">
    <location>
        <begin position="78"/>
        <end position="99"/>
    </location>
</feature>
<keyword evidence="11" id="KW-0449">Lipoprotein</keyword>
<dbReference type="STRING" id="1907941.BKE30_11020"/>
<dbReference type="InterPro" id="IPR003010">
    <property type="entry name" value="C-N_Hydrolase"/>
</dbReference>
<dbReference type="Proteomes" id="UP000192132">
    <property type="component" value="Unassembled WGS sequence"/>
</dbReference>
<gene>
    <name evidence="9" type="primary">lnt</name>
    <name evidence="11" type="ORF">BKE30_11020</name>
</gene>
<keyword evidence="5 9" id="KW-0812">Transmembrane</keyword>
<evidence type="ECO:0000256" key="4">
    <source>
        <dbReference type="ARBA" id="ARBA00022679"/>
    </source>
</evidence>
<dbReference type="EC" id="2.3.1.269" evidence="9"/>
<comment type="catalytic activity">
    <reaction evidence="9">
        <text>N-terminal S-1,2-diacyl-sn-glyceryl-L-cysteinyl-[lipoprotein] + a glycerophospholipid = N-acyl-S-1,2-diacyl-sn-glyceryl-L-cysteinyl-[lipoprotein] + a 2-acyl-sn-glycero-3-phospholipid + H(+)</text>
        <dbReference type="Rhea" id="RHEA:48228"/>
        <dbReference type="Rhea" id="RHEA-COMP:14681"/>
        <dbReference type="Rhea" id="RHEA-COMP:14684"/>
        <dbReference type="ChEBI" id="CHEBI:15378"/>
        <dbReference type="ChEBI" id="CHEBI:136912"/>
        <dbReference type="ChEBI" id="CHEBI:140656"/>
        <dbReference type="ChEBI" id="CHEBI:140657"/>
        <dbReference type="ChEBI" id="CHEBI:140660"/>
        <dbReference type="EC" id="2.3.1.269"/>
    </reaction>
</comment>
<feature type="domain" description="CN hydrolase" evidence="10">
    <location>
        <begin position="237"/>
        <end position="485"/>
    </location>
</feature>
<feature type="transmembrane region" description="Helical" evidence="9">
    <location>
        <begin position="105"/>
        <end position="128"/>
    </location>
</feature>
<feature type="transmembrane region" description="Helical" evidence="9">
    <location>
        <begin position="202"/>
        <end position="223"/>
    </location>
</feature>
<evidence type="ECO:0000256" key="9">
    <source>
        <dbReference type="HAMAP-Rule" id="MF_01148"/>
    </source>
</evidence>
<keyword evidence="3 9" id="KW-1003">Cell membrane</keyword>
<dbReference type="PANTHER" id="PTHR38686:SF1">
    <property type="entry name" value="APOLIPOPROTEIN N-ACYLTRANSFERASE"/>
    <property type="match status" value="1"/>
</dbReference>
<evidence type="ECO:0000259" key="10">
    <source>
        <dbReference type="PROSITE" id="PS50263"/>
    </source>
</evidence>
<feature type="transmembrane region" description="Helical" evidence="9">
    <location>
        <begin position="49"/>
        <end position="66"/>
    </location>
</feature>
<dbReference type="Gene3D" id="3.60.110.10">
    <property type="entry name" value="Carbon-nitrogen hydrolase"/>
    <property type="match status" value="1"/>
</dbReference>
<evidence type="ECO:0000256" key="2">
    <source>
        <dbReference type="ARBA" id="ARBA00010065"/>
    </source>
</evidence>
<feature type="transmembrane region" description="Helical" evidence="9">
    <location>
        <begin position="24"/>
        <end position="43"/>
    </location>
</feature>
<keyword evidence="4 9" id="KW-0808">Transferase</keyword>
<comment type="function">
    <text evidence="9">Catalyzes the phospholipid dependent N-acylation of the N-terminal cysteine of apolipoprotein, the last step in lipoprotein maturation.</text>
</comment>
<feature type="transmembrane region" description="Helical" evidence="9">
    <location>
        <begin position="495"/>
        <end position="514"/>
    </location>
</feature>
<name>A0A1S8CTZ0_9GAMM</name>
<dbReference type="PANTHER" id="PTHR38686">
    <property type="entry name" value="APOLIPOPROTEIN N-ACYLTRANSFERASE"/>
    <property type="match status" value="1"/>
</dbReference>